<dbReference type="EMBL" id="KI535697">
    <property type="protein sequence ID" value="ESR65085.1"/>
    <property type="molecule type" value="Genomic_DNA"/>
</dbReference>
<name>V4ULE0_CITCL</name>
<evidence type="ECO:0000313" key="1">
    <source>
        <dbReference type="EMBL" id="ESR65085.1"/>
    </source>
</evidence>
<protein>
    <submittedName>
        <fullName evidence="1">Uncharacterized protein</fullName>
    </submittedName>
</protein>
<dbReference type="Gramene" id="ESR65084">
    <property type="protein sequence ID" value="ESR65084"/>
    <property type="gene ID" value="CICLE_v10010026mg"/>
</dbReference>
<evidence type="ECO:0000313" key="2">
    <source>
        <dbReference type="Proteomes" id="UP000030687"/>
    </source>
</evidence>
<gene>
    <name evidence="1" type="ORF">CICLE_v10010026mg</name>
</gene>
<sequence length="96" mass="11360">MLMLNWCCLCRKEKVSTTLRAGVRSLILIQKKLHLASLLIHLENHKWRNQAQVPRGVIIKEPPIQGHWLSVLHGQRQEKTQMMPQRFQLVLTFHQF</sequence>
<dbReference type="Proteomes" id="UP000030687">
    <property type="component" value="Unassembled WGS sequence"/>
</dbReference>
<dbReference type="EMBL" id="KI535697">
    <property type="protein sequence ID" value="ESR65084.1"/>
    <property type="molecule type" value="Genomic_DNA"/>
</dbReference>
<dbReference type="AlphaFoldDB" id="V4ULE0"/>
<dbReference type="InParanoid" id="V4ULE0"/>
<reference evidence="1 2" key="1">
    <citation type="submission" date="2013-10" db="EMBL/GenBank/DDBJ databases">
        <authorList>
            <consortium name="International Citrus Genome Consortium"/>
            <person name="Jenkins J."/>
            <person name="Schmutz J."/>
            <person name="Prochnik S."/>
            <person name="Rokhsar D."/>
            <person name="Gmitter F."/>
            <person name="Ollitrault P."/>
            <person name="Machado M."/>
            <person name="Talon M."/>
            <person name="Wincker P."/>
            <person name="Jaillon O."/>
            <person name="Morgante M."/>
        </authorList>
    </citation>
    <scope>NUCLEOTIDE SEQUENCE</scope>
    <source>
        <strain evidence="2">cv. Clemenules</strain>
    </source>
</reference>
<proteinExistence type="predicted"/>
<accession>V4ULE0</accession>
<dbReference type="Gramene" id="ESR65085">
    <property type="protein sequence ID" value="ESR65085"/>
    <property type="gene ID" value="CICLE_v10010026mg"/>
</dbReference>
<keyword evidence="2" id="KW-1185">Reference proteome</keyword>
<dbReference type="KEGG" id="cic:CICLE_v10010026mg"/>
<organism evidence="1 2">
    <name type="scientific">Citrus clementina</name>
    <name type="common">Clementine</name>
    <name type="synonym">Citrus deliciosa x Citrus sinensis</name>
    <dbReference type="NCBI Taxonomy" id="85681"/>
    <lineage>
        <taxon>Eukaryota</taxon>
        <taxon>Viridiplantae</taxon>
        <taxon>Streptophyta</taxon>
        <taxon>Embryophyta</taxon>
        <taxon>Tracheophyta</taxon>
        <taxon>Spermatophyta</taxon>
        <taxon>Magnoliopsida</taxon>
        <taxon>eudicotyledons</taxon>
        <taxon>Gunneridae</taxon>
        <taxon>Pentapetalae</taxon>
        <taxon>rosids</taxon>
        <taxon>malvids</taxon>
        <taxon>Sapindales</taxon>
        <taxon>Rutaceae</taxon>
        <taxon>Aurantioideae</taxon>
        <taxon>Citrus</taxon>
    </lineage>
</organism>